<feature type="binding site" evidence="8">
    <location>
        <position position="373"/>
    </location>
    <ligand>
        <name>Zn(2+)</name>
        <dbReference type="ChEBI" id="CHEBI:29105"/>
    </ligand>
</feature>
<feature type="binding site" evidence="8">
    <location>
        <position position="64"/>
    </location>
    <ligand>
        <name>Zn(2+)</name>
        <dbReference type="ChEBI" id="CHEBI:29105"/>
    </ligand>
</feature>
<dbReference type="InterPro" id="IPR012934">
    <property type="entry name" value="Znf_AD"/>
</dbReference>
<evidence type="ECO:0000256" key="5">
    <source>
        <dbReference type="ARBA" id="ARBA00022833"/>
    </source>
</evidence>
<dbReference type="SMART" id="SM00868">
    <property type="entry name" value="zf-AD"/>
    <property type="match status" value="2"/>
</dbReference>
<evidence type="ECO:0000256" key="3">
    <source>
        <dbReference type="ARBA" id="ARBA00022737"/>
    </source>
</evidence>
<feature type="binding site" evidence="8">
    <location>
        <position position="370"/>
    </location>
    <ligand>
        <name>Zn(2+)</name>
        <dbReference type="ChEBI" id="CHEBI:29105"/>
    </ligand>
</feature>
<evidence type="ECO:0000256" key="7">
    <source>
        <dbReference type="PROSITE-ProRule" id="PRU00042"/>
    </source>
</evidence>
<feature type="binding site" evidence="8">
    <location>
        <position position="17"/>
    </location>
    <ligand>
        <name>Zn(2+)</name>
        <dbReference type="ChEBI" id="CHEBI:29105"/>
    </ligand>
</feature>
<keyword evidence="3" id="KW-0677">Repeat</keyword>
<dbReference type="InterPro" id="IPR036236">
    <property type="entry name" value="Znf_C2H2_sf"/>
</dbReference>
<comment type="subcellular location">
    <subcellularLocation>
        <location evidence="1">Nucleus</location>
    </subcellularLocation>
</comment>
<evidence type="ECO:0000259" key="9">
    <source>
        <dbReference type="PROSITE" id="PS50157"/>
    </source>
</evidence>
<reference evidence="11" key="1">
    <citation type="submission" date="2018-07" db="EMBL/GenBank/DDBJ databases">
        <authorList>
            <person name="Quirk P.G."/>
            <person name="Krulwich T.A."/>
        </authorList>
    </citation>
    <scope>NUCLEOTIDE SEQUENCE</scope>
</reference>
<dbReference type="GO" id="GO:0005634">
    <property type="term" value="C:nucleus"/>
    <property type="evidence" value="ECO:0007669"/>
    <property type="project" value="UniProtKB-SubCell"/>
</dbReference>
<dbReference type="PROSITE" id="PS50157">
    <property type="entry name" value="ZINC_FINGER_C2H2_2"/>
    <property type="match status" value="5"/>
</dbReference>
<dbReference type="EMBL" id="UFQT01000127">
    <property type="protein sequence ID" value="SSX20554.1"/>
    <property type="molecule type" value="Genomic_DNA"/>
</dbReference>
<keyword evidence="2 8" id="KW-0479">Metal-binding</keyword>
<dbReference type="PANTHER" id="PTHR24406">
    <property type="entry name" value="TRANSCRIPTIONAL REPRESSOR CTCFL-RELATED"/>
    <property type="match status" value="1"/>
</dbReference>
<dbReference type="PROSITE" id="PS00028">
    <property type="entry name" value="ZINC_FINGER_C2H2_1"/>
    <property type="match status" value="4"/>
</dbReference>
<evidence type="ECO:0000256" key="6">
    <source>
        <dbReference type="ARBA" id="ARBA00023242"/>
    </source>
</evidence>
<feature type="domain" description="ZAD" evidence="10">
    <location>
        <begin position="12"/>
        <end position="91"/>
    </location>
</feature>
<evidence type="ECO:0000313" key="11">
    <source>
        <dbReference type="EMBL" id="SSX20554.1"/>
    </source>
</evidence>
<dbReference type="Pfam" id="PF07776">
    <property type="entry name" value="zf-AD"/>
    <property type="match status" value="1"/>
</dbReference>
<feature type="domain" description="C2H2-type" evidence="9">
    <location>
        <begin position="442"/>
        <end position="470"/>
    </location>
</feature>
<feature type="domain" description="ZAD" evidence="10">
    <location>
        <begin position="311"/>
        <end position="397"/>
    </location>
</feature>
<dbReference type="AlphaFoldDB" id="A0A336LR89"/>
<accession>A0A336LR89</accession>
<dbReference type="GO" id="GO:0008270">
    <property type="term" value="F:zinc ion binding"/>
    <property type="evidence" value="ECO:0007669"/>
    <property type="project" value="UniProtKB-UniRule"/>
</dbReference>
<feature type="domain" description="C2H2-type" evidence="9">
    <location>
        <begin position="546"/>
        <end position="574"/>
    </location>
</feature>
<dbReference type="Gene3D" id="3.30.160.60">
    <property type="entry name" value="Classic Zinc Finger"/>
    <property type="match status" value="5"/>
</dbReference>
<feature type="binding site" evidence="8">
    <location>
        <position position="67"/>
    </location>
    <ligand>
        <name>Zn(2+)</name>
        <dbReference type="ChEBI" id="CHEBI:29105"/>
    </ligand>
</feature>
<dbReference type="SMART" id="SM00355">
    <property type="entry name" value="ZnF_C2H2"/>
    <property type="match status" value="12"/>
</dbReference>
<feature type="domain" description="C2H2-type" evidence="9">
    <location>
        <begin position="253"/>
        <end position="281"/>
    </location>
</feature>
<feature type="domain" description="C2H2-type" evidence="9">
    <location>
        <begin position="281"/>
        <end position="304"/>
    </location>
</feature>
<dbReference type="SUPFAM" id="SSF57716">
    <property type="entry name" value="Glucocorticoid receptor-like (DNA-binding domain)"/>
    <property type="match status" value="1"/>
</dbReference>
<evidence type="ECO:0000256" key="4">
    <source>
        <dbReference type="ARBA" id="ARBA00022771"/>
    </source>
</evidence>
<feature type="domain" description="C2H2-type" evidence="9">
    <location>
        <begin position="148"/>
        <end position="176"/>
    </location>
</feature>
<feature type="binding site" evidence="8">
    <location>
        <position position="313"/>
    </location>
    <ligand>
        <name>Zn(2+)</name>
        <dbReference type="ChEBI" id="CHEBI:29105"/>
    </ligand>
</feature>
<keyword evidence="4 7" id="KW-0863">Zinc-finger</keyword>
<evidence type="ECO:0000256" key="1">
    <source>
        <dbReference type="ARBA" id="ARBA00004123"/>
    </source>
</evidence>
<evidence type="ECO:0000256" key="2">
    <source>
        <dbReference type="ARBA" id="ARBA00022723"/>
    </source>
</evidence>
<gene>
    <name evidence="11" type="primary">CSON001756</name>
</gene>
<dbReference type="SUPFAM" id="SSF57667">
    <property type="entry name" value="beta-beta-alpha zinc fingers"/>
    <property type="match status" value="4"/>
</dbReference>
<sequence>MDINQPIHNIEYLCRICLQEFPDIDNYFINFDTNLEESDNISYLQVFQLLTGFLVKDNEPQKICLQCKIKVESAYDLKKLAGITQQILEETLTKIEVTEVKVEVDLDVESPEIQDFSDDDNKEDFFNSDSEYNPPVKVEKEAPKGKSYKCEYCDKDFQTYSGMFTHFKRIHPKLRNVRCEFCARRFYFEVQLKKHLSTCKKNKTYKPFDYKKYRAKYKQKIVCPVCGILADKSHMKIHEKRTEKDATINQEPCICDICGTTLQNRYGMIKHMKYQHLGHKVKCKDCENVFLSPSELQKHIRKMHKYVPREYHCRFCPFTTMKEHALRIHRKTHKEVRIFKCHEPENISYLQAFQSLTGFLVKNNEPQKICLQCKSKVEFAFDFNKLAVKTQQILEKNLIKIEVTEIKAEIDLEVKSPEIEDFSNDDNKDEVVEKEAPIKKSYECEYCNKIHKFYSGLVTHLKVNHPNTKKICEFCSKEYYLQVQLDKHLNACKKNPNRKKYDSQMNHAKYRQKIICPICGMLAEKNHMKIHEKQTAPDATINQKPFICDLCGKTYQNRIVLTTHLKYLHLGHKLKCKDCDAYLTQNELPKHQRRMHKYVQRTFRCRKCPFNTMREQDLRIHRQTHKVPRIYKCSL</sequence>
<keyword evidence="5 8" id="KW-0862">Zinc</keyword>
<feature type="binding site" evidence="8">
    <location>
        <position position="316"/>
    </location>
    <ligand>
        <name>Zn(2+)</name>
        <dbReference type="ChEBI" id="CHEBI:29105"/>
    </ligand>
</feature>
<proteinExistence type="predicted"/>
<feature type="binding site" evidence="8">
    <location>
        <position position="14"/>
    </location>
    <ligand>
        <name>Zn(2+)</name>
        <dbReference type="ChEBI" id="CHEBI:29105"/>
    </ligand>
</feature>
<keyword evidence="6" id="KW-0539">Nucleus</keyword>
<organism evidence="11">
    <name type="scientific">Culicoides sonorensis</name>
    <name type="common">Biting midge</name>
    <dbReference type="NCBI Taxonomy" id="179676"/>
    <lineage>
        <taxon>Eukaryota</taxon>
        <taxon>Metazoa</taxon>
        <taxon>Ecdysozoa</taxon>
        <taxon>Arthropoda</taxon>
        <taxon>Hexapoda</taxon>
        <taxon>Insecta</taxon>
        <taxon>Pterygota</taxon>
        <taxon>Neoptera</taxon>
        <taxon>Endopterygota</taxon>
        <taxon>Diptera</taxon>
        <taxon>Nematocera</taxon>
        <taxon>Chironomoidea</taxon>
        <taxon>Ceratopogonidae</taxon>
        <taxon>Ceratopogoninae</taxon>
        <taxon>Culicoides</taxon>
        <taxon>Monoculicoides</taxon>
    </lineage>
</organism>
<dbReference type="InterPro" id="IPR050888">
    <property type="entry name" value="ZnF_C2H2-type_TF"/>
</dbReference>
<evidence type="ECO:0000259" key="10">
    <source>
        <dbReference type="PROSITE" id="PS51915"/>
    </source>
</evidence>
<dbReference type="InterPro" id="IPR013087">
    <property type="entry name" value="Znf_C2H2_type"/>
</dbReference>
<dbReference type="VEuPathDB" id="VectorBase:CSON001756"/>
<dbReference type="Pfam" id="PF00096">
    <property type="entry name" value="zf-C2H2"/>
    <property type="match status" value="1"/>
</dbReference>
<name>A0A336LR89_CULSO</name>
<evidence type="ECO:0000256" key="8">
    <source>
        <dbReference type="PROSITE-ProRule" id="PRU01263"/>
    </source>
</evidence>
<dbReference type="PROSITE" id="PS51915">
    <property type="entry name" value="ZAD"/>
    <property type="match status" value="2"/>
</dbReference>
<protein>
    <submittedName>
        <fullName evidence="11">CSON001756 protein</fullName>
    </submittedName>
</protein>